<dbReference type="GO" id="GO:0005975">
    <property type="term" value="P:carbohydrate metabolic process"/>
    <property type="evidence" value="ECO:0007669"/>
    <property type="project" value="InterPro"/>
</dbReference>
<keyword evidence="6" id="KW-0458">Lysosome</keyword>
<dbReference type="InterPro" id="IPR011583">
    <property type="entry name" value="Chitinase_II/V-like_cat"/>
</dbReference>
<keyword evidence="5" id="KW-0732">Signal</keyword>
<dbReference type="Pfam" id="PF00704">
    <property type="entry name" value="Glyco_hydro_18"/>
    <property type="match status" value="1"/>
</dbReference>
<evidence type="ECO:0000313" key="10">
    <source>
        <dbReference type="Proteomes" id="UP000789508"/>
    </source>
</evidence>
<comment type="caution">
    <text evidence="9">The sequence shown here is derived from an EMBL/GenBank/DDBJ whole genome shotgun (WGS) entry which is preliminary data.</text>
</comment>
<name>A0A9N8WE14_9GLOM</name>
<dbReference type="SUPFAM" id="SSF51445">
    <property type="entry name" value="(Trans)glycosidases"/>
    <property type="match status" value="1"/>
</dbReference>
<dbReference type="AlphaFoldDB" id="A0A9N8WE14"/>
<dbReference type="InterPro" id="IPR017853">
    <property type="entry name" value="GH"/>
</dbReference>
<dbReference type="PANTHER" id="PTHR46066:SF2">
    <property type="entry name" value="CHITINASE DOMAIN-CONTAINING PROTEIN 1"/>
    <property type="match status" value="1"/>
</dbReference>
<dbReference type="Gene3D" id="3.10.50.10">
    <property type="match status" value="1"/>
</dbReference>
<dbReference type="FunFam" id="3.10.50.10:FF:000002">
    <property type="entry name" value="Chitinase domain-containing protein 1"/>
    <property type="match status" value="1"/>
</dbReference>
<organism evidence="9 10">
    <name type="scientific">Ambispora leptoticha</name>
    <dbReference type="NCBI Taxonomy" id="144679"/>
    <lineage>
        <taxon>Eukaryota</taxon>
        <taxon>Fungi</taxon>
        <taxon>Fungi incertae sedis</taxon>
        <taxon>Mucoromycota</taxon>
        <taxon>Glomeromycotina</taxon>
        <taxon>Glomeromycetes</taxon>
        <taxon>Archaeosporales</taxon>
        <taxon>Ambisporaceae</taxon>
        <taxon>Ambispora</taxon>
    </lineage>
</organism>
<reference evidence="9" key="1">
    <citation type="submission" date="2021-06" db="EMBL/GenBank/DDBJ databases">
        <authorList>
            <person name="Kallberg Y."/>
            <person name="Tangrot J."/>
            <person name="Rosling A."/>
        </authorList>
    </citation>
    <scope>NUCLEOTIDE SEQUENCE</scope>
    <source>
        <strain evidence="9">FL130A</strain>
    </source>
</reference>
<dbReference type="GO" id="GO:0008061">
    <property type="term" value="F:chitin binding"/>
    <property type="evidence" value="ECO:0007669"/>
    <property type="project" value="InterPro"/>
</dbReference>
<keyword evidence="4" id="KW-0964">Secreted</keyword>
<feature type="domain" description="GH18" evidence="8">
    <location>
        <begin position="1"/>
        <end position="293"/>
    </location>
</feature>
<evidence type="ECO:0000259" key="8">
    <source>
        <dbReference type="PROSITE" id="PS51910"/>
    </source>
</evidence>
<dbReference type="EMBL" id="CAJVPS010000439">
    <property type="protein sequence ID" value="CAG8486584.1"/>
    <property type="molecule type" value="Genomic_DNA"/>
</dbReference>
<proteinExistence type="inferred from homology"/>
<dbReference type="GO" id="GO:0012505">
    <property type="term" value="C:endomembrane system"/>
    <property type="evidence" value="ECO:0007669"/>
    <property type="project" value="TreeGrafter"/>
</dbReference>
<evidence type="ECO:0000256" key="5">
    <source>
        <dbReference type="ARBA" id="ARBA00022729"/>
    </source>
</evidence>
<keyword evidence="10" id="KW-1185">Reference proteome</keyword>
<evidence type="ECO:0000256" key="4">
    <source>
        <dbReference type="ARBA" id="ARBA00022525"/>
    </source>
</evidence>
<protein>
    <recommendedName>
        <fullName evidence="7">Chitinase domain-containing protein 1</fullName>
    </recommendedName>
</protein>
<dbReference type="Proteomes" id="UP000789508">
    <property type="component" value="Unassembled WGS sequence"/>
</dbReference>
<comment type="similarity">
    <text evidence="3">Belongs to the glycosyl hydrolase 18 family.</text>
</comment>
<evidence type="ECO:0000256" key="1">
    <source>
        <dbReference type="ARBA" id="ARBA00004371"/>
    </source>
</evidence>
<accession>A0A9N8WE14</accession>
<dbReference type="GO" id="GO:0005576">
    <property type="term" value="C:extracellular region"/>
    <property type="evidence" value="ECO:0007669"/>
    <property type="project" value="UniProtKB-SubCell"/>
</dbReference>
<dbReference type="SMART" id="SM00636">
    <property type="entry name" value="Glyco_18"/>
    <property type="match status" value="1"/>
</dbReference>
<dbReference type="GO" id="GO:0070492">
    <property type="term" value="F:oligosaccharide binding"/>
    <property type="evidence" value="ECO:0007669"/>
    <property type="project" value="TreeGrafter"/>
</dbReference>
<dbReference type="OrthoDB" id="10254444at2759"/>
<comment type="subcellular location">
    <subcellularLocation>
        <location evidence="1">Lysosome</location>
    </subcellularLocation>
    <subcellularLocation>
        <location evidence="2">Secreted</location>
    </subcellularLocation>
</comment>
<sequence>MLCSVSPVWYNILRRPHLRNKYELTGAHDVDQTWISEIRYNNQSYNKQKYGKVVPRFRTESWTQTDYLSLLNSFNETRQFVKLLVDECHAQNFDGLVLEMGISSILLRDLVQELGESLHQQAKELILVVSPIRKGVPPPLTAAQFDDFSLFVDRFSVMVYDYSTSMGHSQGPNADINWVEDNILHFTPTSHNRDKLLLGLNLYGTDYSGSKQSNPIIGKDIIKILEKHKPTKFVWDELSAEHHFEYVKTGVKHDVWYPTLKSLEQRILLAEDYGTGLSLWEVGQGLDYFYELF</sequence>
<dbReference type="InterPro" id="IPR001223">
    <property type="entry name" value="Glyco_hydro18_cat"/>
</dbReference>
<evidence type="ECO:0000256" key="7">
    <source>
        <dbReference type="ARBA" id="ARBA00040976"/>
    </source>
</evidence>
<dbReference type="InterPro" id="IPR029070">
    <property type="entry name" value="Chitinase_insertion_sf"/>
</dbReference>
<dbReference type="PANTHER" id="PTHR46066">
    <property type="entry name" value="CHITINASE DOMAIN-CONTAINING PROTEIN 1 FAMILY MEMBER"/>
    <property type="match status" value="1"/>
</dbReference>
<dbReference type="PROSITE" id="PS51910">
    <property type="entry name" value="GH18_2"/>
    <property type="match status" value="1"/>
</dbReference>
<gene>
    <name evidence="9" type="ORF">ALEPTO_LOCUS2763</name>
</gene>
<evidence type="ECO:0000256" key="2">
    <source>
        <dbReference type="ARBA" id="ARBA00004613"/>
    </source>
</evidence>
<dbReference type="Gene3D" id="3.20.20.80">
    <property type="entry name" value="Glycosidases"/>
    <property type="match status" value="1"/>
</dbReference>
<evidence type="ECO:0000256" key="6">
    <source>
        <dbReference type="ARBA" id="ARBA00023228"/>
    </source>
</evidence>
<evidence type="ECO:0000313" key="9">
    <source>
        <dbReference type="EMBL" id="CAG8486584.1"/>
    </source>
</evidence>
<evidence type="ECO:0000256" key="3">
    <source>
        <dbReference type="ARBA" id="ARBA00009336"/>
    </source>
</evidence>